<dbReference type="SMART" id="SM00360">
    <property type="entry name" value="RRM"/>
    <property type="match status" value="1"/>
</dbReference>
<dbReference type="Pfam" id="PF00076">
    <property type="entry name" value="RRM_1"/>
    <property type="match status" value="1"/>
</dbReference>
<dbReference type="EMBL" id="CP144696">
    <property type="protein sequence ID" value="WVZ09381.1"/>
    <property type="molecule type" value="Genomic_DNA"/>
</dbReference>
<evidence type="ECO:0000313" key="4">
    <source>
        <dbReference type="EMBL" id="WVZ09381.1"/>
    </source>
</evidence>
<evidence type="ECO:0000256" key="2">
    <source>
        <dbReference type="PROSITE-ProRule" id="PRU00176"/>
    </source>
</evidence>
<protein>
    <recommendedName>
        <fullName evidence="3">RRM domain-containing protein</fullName>
    </recommendedName>
</protein>
<dbReference type="GO" id="GO:0003723">
    <property type="term" value="F:RNA binding"/>
    <property type="evidence" value="ECO:0007669"/>
    <property type="project" value="UniProtKB-UniRule"/>
</dbReference>
<dbReference type="InterPro" id="IPR035979">
    <property type="entry name" value="RBD_domain_sf"/>
</dbReference>
<dbReference type="GO" id="GO:0000398">
    <property type="term" value="P:mRNA splicing, via spliceosome"/>
    <property type="evidence" value="ECO:0007669"/>
    <property type="project" value="TreeGrafter"/>
</dbReference>
<evidence type="ECO:0000313" key="5">
    <source>
        <dbReference type="Proteomes" id="UP001374535"/>
    </source>
</evidence>
<feature type="domain" description="RRM" evidence="3">
    <location>
        <begin position="131"/>
        <end position="208"/>
    </location>
</feature>
<dbReference type="InterPro" id="IPR000504">
    <property type="entry name" value="RRM_dom"/>
</dbReference>
<dbReference type="AlphaFoldDB" id="A0AAQ3NI26"/>
<sequence>MAQQVLLSSCSPQYVSLRRVRISKPSIWVTKPTTVSSPSFSTSAPLRHALFRCSSSATSSVEPDLSSSAKIFVKDFMQLKGTYIVVVQVSNLKFPGIIVQTIIWKHLLLILGNVSSKVSLPPKLKFSWWAIAGLPHSTSEGRLMKVFSEFGVVNLVQLPIDEKSGKSLGFAFIWFVKEESAQLAVQEMNGKSLSITQKYTWKVADQEQEAVQATNGWGPGFYLLSSSTSFDHCHDHIQGCK</sequence>
<dbReference type="GO" id="GO:0005686">
    <property type="term" value="C:U2 snRNP"/>
    <property type="evidence" value="ECO:0007669"/>
    <property type="project" value="TreeGrafter"/>
</dbReference>
<dbReference type="PANTHER" id="PTHR45880">
    <property type="entry name" value="RNA-BINDING MOTIF PROTEIN, X-LINKED 2"/>
    <property type="match status" value="1"/>
</dbReference>
<dbReference type="PANTHER" id="PTHR45880:SF2">
    <property type="entry name" value="GLYCINE-RICH RNA-BINDING PROTEIN 4, MITOCHONDRIAL ISOFORM X1"/>
    <property type="match status" value="1"/>
</dbReference>
<gene>
    <name evidence="4" type="ORF">V8G54_013911</name>
</gene>
<reference evidence="4 5" key="1">
    <citation type="journal article" date="2023" name="Life. Sci Alliance">
        <title>Evolutionary insights into 3D genome organization and epigenetic landscape of Vigna mungo.</title>
        <authorList>
            <person name="Junaid A."/>
            <person name="Singh B."/>
            <person name="Bhatia S."/>
        </authorList>
    </citation>
    <scope>NUCLEOTIDE SEQUENCE [LARGE SCALE GENOMIC DNA]</scope>
    <source>
        <strain evidence="4">Urdbean</strain>
    </source>
</reference>
<keyword evidence="5" id="KW-1185">Reference proteome</keyword>
<keyword evidence="1 2" id="KW-0694">RNA-binding</keyword>
<dbReference type="GO" id="GO:0071011">
    <property type="term" value="C:precatalytic spliceosome"/>
    <property type="evidence" value="ECO:0007669"/>
    <property type="project" value="TreeGrafter"/>
</dbReference>
<evidence type="ECO:0000259" key="3">
    <source>
        <dbReference type="PROSITE" id="PS50102"/>
    </source>
</evidence>
<dbReference type="InterPro" id="IPR051847">
    <property type="entry name" value="RNA_proc/Spliceosome_comp"/>
</dbReference>
<name>A0AAQ3NI26_VIGMU</name>
<dbReference type="SUPFAM" id="SSF54928">
    <property type="entry name" value="RNA-binding domain, RBD"/>
    <property type="match status" value="1"/>
</dbReference>
<accession>A0AAQ3NI26</accession>
<dbReference type="InterPro" id="IPR012677">
    <property type="entry name" value="Nucleotide-bd_a/b_plait_sf"/>
</dbReference>
<dbReference type="Gene3D" id="3.30.70.330">
    <property type="match status" value="1"/>
</dbReference>
<dbReference type="Proteomes" id="UP001374535">
    <property type="component" value="Chromosome 5"/>
</dbReference>
<evidence type="ECO:0000256" key="1">
    <source>
        <dbReference type="ARBA" id="ARBA00022884"/>
    </source>
</evidence>
<dbReference type="GO" id="GO:0071013">
    <property type="term" value="C:catalytic step 2 spliceosome"/>
    <property type="evidence" value="ECO:0007669"/>
    <property type="project" value="TreeGrafter"/>
</dbReference>
<organism evidence="4 5">
    <name type="scientific">Vigna mungo</name>
    <name type="common">Black gram</name>
    <name type="synonym">Phaseolus mungo</name>
    <dbReference type="NCBI Taxonomy" id="3915"/>
    <lineage>
        <taxon>Eukaryota</taxon>
        <taxon>Viridiplantae</taxon>
        <taxon>Streptophyta</taxon>
        <taxon>Embryophyta</taxon>
        <taxon>Tracheophyta</taxon>
        <taxon>Spermatophyta</taxon>
        <taxon>Magnoliopsida</taxon>
        <taxon>eudicotyledons</taxon>
        <taxon>Gunneridae</taxon>
        <taxon>Pentapetalae</taxon>
        <taxon>rosids</taxon>
        <taxon>fabids</taxon>
        <taxon>Fabales</taxon>
        <taxon>Fabaceae</taxon>
        <taxon>Papilionoideae</taxon>
        <taxon>50 kb inversion clade</taxon>
        <taxon>NPAAA clade</taxon>
        <taxon>indigoferoid/millettioid clade</taxon>
        <taxon>Phaseoleae</taxon>
        <taxon>Vigna</taxon>
    </lineage>
</organism>
<proteinExistence type="predicted"/>
<dbReference type="PROSITE" id="PS50102">
    <property type="entry name" value="RRM"/>
    <property type="match status" value="1"/>
</dbReference>